<protein>
    <submittedName>
        <fullName evidence="3">Short-chain dehydrogenase</fullName>
    </submittedName>
</protein>
<evidence type="ECO:0000313" key="3">
    <source>
        <dbReference type="EMBL" id="GHF03803.1"/>
    </source>
</evidence>
<gene>
    <name evidence="3" type="ORF">GCM10011600_00100</name>
</gene>
<reference evidence="3" key="2">
    <citation type="submission" date="2020-09" db="EMBL/GenBank/DDBJ databases">
        <authorList>
            <person name="Sun Q."/>
            <person name="Zhou Y."/>
        </authorList>
    </citation>
    <scope>NUCLEOTIDE SEQUENCE</scope>
    <source>
        <strain evidence="3">CGMCC 1.16548</strain>
    </source>
</reference>
<evidence type="ECO:0000256" key="2">
    <source>
        <dbReference type="ARBA" id="ARBA00023002"/>
    </source>
</evidence>
<dbReference type="EMBL" id="BNAI01000001">
    <property type="protein sequence ID" value="GHF03803.1"/>
    <property type="molecule type" value="Genomic_DNA"/>
</dbReference>
<organism evidence="3 4">
    <name type="scientific">Pseudolysinimonas yzui</name>
    <dbReference type="NCBI Taxonomy" id="2708254"/>
    <lineage>
        <taxon>Bacteria</taxon>
        <taxon>Bacillati</taxon>
        <taxon>Actinomycetota</taxon>
        <taxon>Actinomycetes</taxon>
        <taxon>Micrococcales</taxon>
        <taxon>Microbacteriaceae</taxon>
        <taxon>Pseudolysinimonas</taxon>
    </lineage>
</organism>
<dbReference type="PANTHER" id="PTHR42760">
    <property type="entry name" value="SHORT-CHAIN DEHYDROGENASES/REDUCTASES FAMILY MEMBER"/>
    <property type="match status" value="1"/>
</dbReference>
<dbReference type="InterPro" id="IPR020904">
    <property type="entry name" value="Sc_DH/Rdtase_CS"/>
</dbReference>
<dbReference type="GO" id="GO:0016616">
    <property type="term" value="F:oxidoreductase activity, acting on the CH-OH group of donors, NAD or NADP as acceptor"/>
    <property type="evidence" value="ECO:0007669"/>
    <property type="project" value="TreeGrafter"/>
</dbReference>
<comment type="caution">
    <text evidence="3">The sequence shown here is derived from an EMBL/GenBank/DDBJ whole genome shotgun (WGS) entry which is preliminary data.</text>
</comment>
<comment type="similarity">
    <text evidence="1">Belongs to the short-chain dehydrogenases/reductases (SDR) family.</text>
</comment>
<dbReference type="GO" id="GO:0030497">
    <property type="term" value="P:fatty acid elongation"/>
    <property type="evidence" value="ECO:0007669"/>
    <property type="project" value="TreeGrafter"/>
</dbReference>
<dbReference type="Gene3D" id="3.40.50.720">
    <property type="entry name" value="NAD(P)-binding Rossmann-like Domain"/>
    <property type="match status" value="1"/>
</dbReference>
<dbReference type="Proteomes" id="UP000617531">
    <property type="component" value="Unassembled WGS sequence"/>
</dbReference>
<dbReference type="InterPro" id="IPR002347">
    <property type="entry name" value="SDR_fam"/>
</dbReference>
<accession>A0A8J3DTW6</accession>
<keyword evidence="2" id="KW-0560">Oxidoreductase</keyword>
<dbReference type="PROSITE" id="PS00061">
    <property type="entry name" value="ADH_SHORT"/>
    <property type="match status" value="1"/>
</dbReference>
<dbReference type="Pfam" id="PF13561">
    <property type="entry name" value="adh_short_C2"/>
    <property type="match status" value="1"/>
</dbReference>
<sequence>MERSLSTPSCALITGAGSPGGIGFSAAKQLGLAGAKVVVTSTTDRIHSRVDELRVLGIDASGYVTRLDTEADVGRLFDGLRAAGTVPSVVVNNAGMITVGDAEMDSGDVLTSVDAWNRSLTTNLTTAFLVSRAAVPAMRDAGWGRIVNVSSLTGPVMAARADVAYAAAKAGMVGLTRAMAVDEAPHGITVNAVAPGWIATLSQLPHEAAAGSRVPLGRSGTPDEVASAVLWLASPGASYITGQVVVIDGGNSIAEER</sequence>
<dbReference type="SUPFAM" id="SSF51735">
    <property type="entry name" value="NAD(P)-binding Rossmann-fold domains"/>
    <property type="match status" value="1"/>
</dbReference>
<dbReference type="PRINTS" id="PR00081">
    <property type="entry name" value="GDHRDH"/>
</dbReference>
<dbReference type="FunFam" id="3.40.50.720:FF:000173">
    <property type="entry name" value="3-oxoacyl-[acyl-carrier protein] reductase"/>
    <property type="match status" value="1"/>
</dbReference>
<dbReference type="RefSeq" id="WP_229841767.1">
    <property type="nucleotide sequence ID" value="NZ_BNAI01000001.1"/>
</dbReference>
<name>A0A8J3DTW6_9MICO</name>
<dbReference type="AlphaFoldDB" id="A0A8J3DTW6"/>
<dbReference type="PRINTS" id="PR00080">
    <property type="entry name" value="SDRFAMILY"/>
</dbReference>
<keyword evidence="4" id="KW-1185">Reference proteome</keyword>
<proteinExistence type="inferred from homology"/>
<dbReference type="PANTHER" id="PTHR42760:SF129">
    <property type="entry name" value="OXIDOREDUCTASE"/>
    <property type="match status" value="1"/>
</dbReference>
<reference evidence="3" key="1">
    <citation type="journal article" date="2014" name="Int. J. Syst. Evol. Microbiol.">
        <title>Complete genome sequence of Corynebacterium casei LMG S-19264T (=DSM 44701T), isolated from a smear-ripened cheese.</title>
        <authorList>
            <consortium name="US DOE Joint Genome Institute (JGI-PGF)"/>
            <person name="Walter F."/>
            <person name="Albersmeier A."/>
            <person name="Kalinowski J."/>
            <person name="Ruckert C."/>
        </authorList>
    </citation>
    <scope>NUCLEOTIDE SEQUENCE</scope>
    <source>
        <strain evidence="3">CGMCC 1.16548</strain>
    </source>
</reference>
<dbReference type="InterPro" id="IPR036291">
    <property type="entry name" value="NAD(P)-bd_dom_sf"/>
</dbReference>
<evidence type="ECO:0000256" key="1">
    <source>
        <dbReference type="ARBA" id="ARBA00006484"/>
    </source>
</evidence>
<evidence type="ECO:0000313" key="4">
    <source>
        <dbReference type="Proteomes" id="UP000617531"/>
    </source>
</evidence>